<feature type="compositionally biased region" description="Low complexity" evidence="1">
    <location>
        <begin position="76"/>
        <end position="93"/>
    </location>
</feature>
<accession>A0A0C3MFD7</accession>
<reference evidence="3" key="2">
    <citation type="submission" date="2015-01" db="EMBL/GenBank/DDBJ databases">
        <title>Evolutionary Origins and Diversification of the Mycorrhizal Mutualists.</title>
        <authorList>
            <consortium name="DOE Joint Genome Institute"/>
            <consortium name="Mycorrhizal Genomics Consortium"/>
            <person name="Kohler A."/>
            <person name="Kuo A."/>
            <person name="Nagy L.G."/>
            <person name="Floudas D."/>
            <person name="Copeland A."/>
            <person name="Barry K.W."/>
            <person name="Cichocki N."/>
            <person name="Veneault-Fourrey C."/>
            <person name="LaButti K."/>
            <person name="Lindquist E.A."/>
            <person name="Lipzen A."/>
            <person name="Lundell T."/>
            <person name="Morin E."/>
            <person name="Murat C."/>
            <person name="Riley R."/>
            <person name="Ohm R."/>
            <person name="Sun H."/>
            <person name="Tunlid A."/>
            <person name="Henrissat B."/>
            <person name="Grigoriev I.V."/>
            <person name="Hibbett D.S."/>
            <person name="Martin F."/>
        </authorList>
    </citation>
    <scope>NUCLEOTIDE SEQUENCE [LARGE SCALE GENOMIC DNA]</scope>
    <source>
        <strain evidence="3">MUT 4182</strain>
    </source>
</reference>
<dbReference type="OrthoDB" id="3219477at2759"/>
<gene>
    <name evidence="2" type="ORF">M407DRAFT_241364</name>
</gene>
<sequence length="122" mass="13642">IHTPPPQRIPSPEVDRGFYSSADVYSHGRLPLEPPWSRPDPMPKYKPITTPKEEKRIFVRLDDDPRTATPSSDGKTASASVSPTSSSGSPTESQKPMAKRRNTLKKKTPKIFSRRKEEAAML</sequence>
<dbReference type="Proteomes" id="UP000054248">
    <property type="component" value="Unassembled WGS sequence"/>
</dbReference>
<feature type="region of interest" description="Disordered" evidence="1">
    <location>
        <begin position="1"/>
        <end position="20"/>
    </location>
</feature>
<protein>
    <submittedName>
        <fullName evidence="2">Uncharacterized protein</fullName>
    </submittedName>
</protein>
<feature type="non-terminal residue" evidence="2">
    <location>
        <position position="1"/>
    </location>
</feature>
<evidence type="ECO:0000313" key="3">
    <source>
        <dbReference type="Proteomes" id="UP000054248"/>
    </source>
</evidence>
<reference evidence="2 3" key="1">
    <citation type="submission" date="2014-04" db="EMBL/GenBank/DDBJ databases">
        <authorList>
            <consortium name="DOE Joint Genome Institute"/>
            <person name="Kuo A."/>
            <person name="Girlanda M."/>
            <person name="Perotto S."/>
            <person name="Kohler A."/>
            <person name="Nagy L.G."/>
            <person name="Floudas D."/>
            <person name="Copeland A."/>
            <person name="Barry K.W."/>
            <person name="Cichocki N."/>
            <person name="Veneault-Fourrey C."/>
            <person name="LaButti K."/>
            <person name="Lindquist E.A."/>
            <person name="Lipzen A."/>
            <person name="Lundell T."/>
            <person name="Morin E."/>
            <person name="Murat C."/>
            <person name="Sun H."/>
            <person name="Tunlid A."/>
            <person name="Henrissat B."/>
            <person name="Grigoriev I.V."/>
            <person name="Hibbett D.S."/>
            <person name="Martin F."/>
            <person name="Nordberg H.P."/>
            <person name="Cantor M.N."/>
            <person name="Hua S.X."/>
        </authorList>
    </citation>
    <scope>NUCLEOTIDE SEQUENCE [LARGE SCALE GENOMIC DNA]</scope>
    <source>
        <strain evidence="2 3">MUT 4182</strain>
    </source>
</reference>
<proteinExistence type="predicted"/>
<evidence type="ECO:0000313" key="2">
    <source>
        <dbReference type="EMBL" id="KIO32437.1"/>
    </source>
</evidence>
<evidence type="ECO:0000256" key="1">
    <source>
        <dbReference type="SAM" id="MobiDB-lite"/>
    </source>
</evidence>
<dbReference type="EMBL" id="KN822954">
    <property type="protein sequence ID" value="KIO32437.1"/>
    <property type="molecule type" value="Genomic_DNA"/>
</dbReference>
<name>A0A0C3MFD7_9AGAM</name>
<organism evidence="2 3">
    <name type="scientific">Tulasnella calospora MUT 4182</name>
    <dbReference type="NCBI Taxonomy" id="1051891"/>
    <lineage>
        <taxon>Eukaryota</taxon>
        <taxon>Fungi</taxon>
        <taxon>Dikarya</taxon>
        <taxon>Basidiomycota</taxon>
        <taxon>Agaricomycotina</taxon>
        <taxon>Agaricomycetes</taxon>
        <taxon>Cantharellales</taxon>
        <taxon>Tulasnellaceae</taxon>
        <taxon>Tulasnella</taxon>
    </lineage>
</organism>
<feature type="compositionally biased region" description="Basic residues" evidence="1">
    <location>
        <begin position="97"/>
        <end position="113"/>
    </location>
</feature>
<feature type="compositionally biased region" description="Basic and acidic residues" evidence="1">
    <location>
        <begin position="51"/>
        <end position="66"/>
    </location>
</feature>
<dbReference type="AlphaFoldDB" id="A0A0C3MFD7"/>
<dbReference type="HOGENOM" id="CLU_2032266_0_0_1"/>
<keyword evidence="3" id="KW-1185">Reference proteome</keyword>
<feature type="compositionally biased region" description="Pro residues" evidence="1">
    <location>
        <begin position="32"/>
        <end position="44"/>
    </location>
</feature>
<feature type="region of interest" description="Disordered" evidence="1">
    <location>
        <begin position="26"/>
        <end position="122"/>
    </location>
</feature>